<protein>
    <submittedName>
        <fullName evidence="2">Uncharacterized protein</fullName>
    </submittedName>
</protein>
<dbReference type="EMBL" id="FIZY01000011">
    <property type="protein sequence ID" value="CZF80809.1"/>
    <property type="molecule type" value="Genomic_DNA"/>
</dbReference>
<sequence>MKTPTTRLPLYVALMMVLLLSGAVGVIGVDLAQGHHAALQDREGVPLAKEEYSLLRTMASRILPDDVEFIDDEPSSLPVFPASGISLLLFGLLSSGYFRIRQSQQNITGFFAPCHLQFRFIHSREGFSSIT</sequence>
<keyword evidence="1" id="KW-0812">Transmembrane</keyword>
<keyword evidence="3" id="KW-1185">Reference proteome</keyword>
<keyword evidence="1" id="KW-1133">Transmembrane helix</keyword>
<reference evidence="3" key="1">
    <citation type="submission" date="2016-02" db="EMBL/GenBank/DDBJ databases">
        <authorList>
            <person name="Rodrigo-Torres Lidia"/>
            <person name="Arahal R.David."/>
        </authorList>
    </citation>
    <scope>NUCLEOTIDE SEQUENCE [LARGE SCALE GENOMIC DNA]</scope>
    <source>
        <strain evidence="3">CECT 8713</strain>
    </source>
</reference>
<feature type="transmembrane region" description="Helical" evidence="1">
    <location>
        <begin position="12"/>
        <end position="32"/>
    </location>
</feature>
<name>A0A128F204_9GAMM</name>
<dbReference type="Proteomes" id="UP000073601">
    <property type="component" value="Unassembled WGS sequence"/>
</dbReference>
<proteinExistence type="predicted"/>
<dbReference type="AlphaFoldDB" id="A0A128F204"/>
<gene>
    <name evidence="2" type="ORF">GMA8713_01607</name>
</gene>
<evidence type="ECO:0000256" key="1">
    <source>
        <dbReference type="SAM" id="Phobius"/>
    </source>
</evidence>
<dbReference type="OrthoDB" id="5917043at2"/>
<dbReference type="RefSeq" id="WP_062707632.1">
    <property type="nucleotide sequence ID" value="NZ_CAWRCI010000011.1"/>
</dbReference>
<accession>A0A128F204</accession>
<evidence type="ECO:0000313" key="3">
    <source>
        <dbReference type="Proteomes" id="UP000073601"/>
    </source>
</evidence>
<organism evidence="2 3">
    <name type="scientific">Grimontia marina</name>
    <dbReference type="NCBI Taxonomy" id="646534"/>
    <lineage>
        <taxon>Bacteria</taxon>
        <taxon>Pseudomonadati</taxon>
        <taxon>Pseudomonadota</taxon>
        <taxon>Gammaproteobacteria</taxon>
        <taxon>Vibrionales</taxon>
        <taxon>Vibrionaceae</taxon>
        <taxon>Grimontia</taxon>
    </lineage>
</organism>
<evidence type="ECO:0000313" key="2">
    <source>
        <dbReference type="EMBL" id="CZF80809.1"/>
    </source>
</evidence>
<feature type="transmembrane region" description="Helical" evidence="1">
    <location>
        <begin position="79"/>
        <end position="98"/>
    </location>
</feature>
<keyword evidence="1" id="KW-0472">Membrane</keyword>